<feature type="domain" description="C2H2-type" evidence="9">
    <location>
        <begin position="315"/>
        <end position="345"/>
    </location>
</feature>
<feature type="domain" description="C2H2-type" evidence="9">
    <location>
        <begin position="376"/>
        <end position="396"/>
    </location>
</feature>
<evidence type="ECO:0000259" key="9">
    <source>
        <dbReference type="SMART" id="SM00355"/>
    </source>
</evidence>
<proteinExistence type="predicted"/>
<evidence type="ECO:0000256" key="5">
    <source>
        <dbReference type="ARBA" id="ARBA00023015"/>
    </source>
</evidence>
<dbReference type="Gene3D" id="3.30.160.60">
    <property type="entry name" value="Classic Zinc Finger"/>
    <property type="match status" value="1"/>
</dbReference>
<sequence length="624" mass="68475">MLALDSSRQQQTSYFHNVPMDPALVDPFGFQMDNLGGFGQTSGSTSAPTSYYETSPVYADSQLEPKTSGFPPMPPTPPSLPVPYSTEPYMSGLSSASGPSIASASSSAIGSPYSGTAHTFPESWVDTNHGIGLPAAVMDEFFPNEFMGSSLEADHMYQRKGLGDFVGEFHDYPANCGYFPQSPDPSHLPVAENYSADHLSQTGLAVSSPILNSAPHSRPVSIYDRRSSVSSTNSRRSQLSPAASVADFDEESKEKGRCPHSDCGRVFKDLKAHMLTHQSERPEKCPIVTCEYHVKGFARKYDKNRHTLTHYKGTMVCGFCPGSGSPAEKSFNRADVFKRHLTSVHGVEQTPPNCRKRSPGAASGKKVSDYCQDATGKCSTCSATFSNAQDFYEHLDDCVLRVVQQVEPSEVINQQRLAEVDCDEEVKKTMEKHKLLDAAGDVDDEPEEDDDDYNELNLQLRSSKGAFKSNKANSSLGSRPILGSHNAVTKSGKARATISKRRNNRDRYPPSWGCPSSSMKTKKRVLCVFDGQRRLWKDEMMLDNEFEVRLKLPGGAGDGTNREAYITDLDVETLKRAEGVLSANEDERGPWLEGPATHLMGQPATMLHTLSHPHEDVDIDDLMS</sequence>
<evidence type="ECO:0000256" key="8">
    <source>
        <dbReference type="SAM" id="MobiDB-lite"/>
    </source>
</evidence>
<dbReference type="OrthoDB" id="6077919at2759"/>
<dbReference type="RefSeq" id="XP_024679610.1">
    <property type="nucleotide sequence ID" value="XM_024823651.1"/>
</dbReference>
<dbReference type="GeneID" id="36530976"/>
<comment type="caution">
    <text evidence="10">The sequence shown here is derived from an EMBL/GenBank/DDBJ whole genome shotgun (WGS) entry which is preliminary data.</text>
</comment>
<dbReference type="InterPro" id="IPR051061">
    <property type="entry name" value="Zinc_finger_trans_reg"/>
</dbReference>
<feature type="compositionally biased region" description="Low complexity" evidence="8">
    <location>
        <begin position="228"/>
        <end position="240"/>
    </location>
</feature>
<feature type="region of interest" description="Disordered" evidence="8">
    <location>
        <begin position="468"/>
        <end position="515"/>
    </location>
</feature>
<feature type="domain" description="C2H2-type" evidence="9">
    <location>
        <begin position="256"/>
        <end position="277"/>
    </location>
</feature>
<dbReference type="SUPFAM" id="SSF57667">
    <property type="entry name" value="beta-beta-alpha zinc fingers"/>
    <property type="match status" value="1"/>
</dbReference>
<keyword evidence="5" id="KW-0805">Transcription regulation</keyword>
<dbReference type="STRING" id="1392255.A0A2I1C095"/>
<keyword evidence="11" id="KW-1185">Reference proteome</keyword>
<evidence type="ECO:0000313" key="11">
    <source>
        <dbReference type="Proteomes" id="UP000234474"/>
    </source>
</evidence>
<evidence type="ECO:0000256" key="7">
    <source>
        <dbReference type="ARBA" id="ARBA00023242"/>
    </source>
</evidence>
<evidence type="ECO:0000256" key="2">
    <source>
        <dbReference type="ARBA" id="ARBA00022723"/>
    </source>
</evidence>
<dbReference type="InterPro" id="IPR036236">
    <property type="entry name" value="Znf_C2H2_sf"/>
</dbReference>
<dbReference type="GO" id="GO:0005634">
    <property type="term" value="C:nucleus"/>
    <property type="evidence" value="ECO:0007669"/>
    <property type="project" value="UniProtKB-SubCell"/>
</dbReference>
<feature type="domain" description="C2H2-type" evidence="9">
    <location>
        <begin position="283"/>
        <end position="310"/>
    </location>
</feature>
<evidence type="ECO:0000256" key="6">
    <source>
        <dbReference type="ARBA" id="ARBA00023163"/>
    </source>
</evidence>
<reference evidence="11" key="1">
    <citation type="journal article" date="2018" name="Proc. Natl. Acad. Sci. U.S.A.">
        <title>Linking secondary metabolites to gene clusters through genome sequencing of six diverse Aspergillus species.</title>
        <authorList>
            <person name="Kaerboelling I."/>
            <person name="Vesth T.C."/>
            <person name="Frisvad J.C."/>
            <person name="Nybo J.L."/>
            <person name="Theobald S."/>
            <person name="Kuo A."/>
            <person name="Bowyer P."/>
            <person name="Matsuda Y."/>
            <person name="Mondo S."/>
            <person name="Lyhne E.K."/>
            <person name="Kogle M.E."/>
            <person name="Clum A."/>
            <person name="Lipzen A."/>
            <person name="Salamov A."/>
            <person name="Ngan C.Y."/>
            <person name="Daum C."/>
            <person name="Chiniquy J."/>
            <person name="Barry K."/>
            <person name="LaButti K."/>
            <person name="Haridas S."/>
            <person name="Simmons B.A."/>
            <person name="Magnuson J.K."/>
            <person name="Mortensen U.H."/>
            <person name="Larsen T.O."/>
            <person name="Grigoriev I.V."/>
            <person name="Baker S.E."/>
            <person name="Andersen M.R."/>
        </authorList>
    </citation>
    <scope>NUCLEOTIDE SEQUENCE [LARGE SCALE GENOMIC DNA]</scope>
    <source>
        <strain evidence="11">IBT 16806</strain>
    </source>
</reference>
<name>A0A2I1C095_ASPN1</name>
<accession>A0A2I1C095</accession>
<dbReference type="PANTHER" id="PTHR46179">
    <property type="entry name" value="ZINC FINGER PROTEIN"/>
    <property type="match status" value="1"/>
</dbReference>
<comment type="subcellular location">
    <subcellularLocation>
        <location evidence="1">Nucleus</location>
    </subcellularLocation>
</comment>
<dbReference type="GO" id="GO:0006357">
    <property type="term" value="P:regulation of transcription by RNA polymerase II"/>
    <property type="evidence" value="ECO:0007669"/>
    <property type="project" value="TreeGrafter"/>
</dbReference>
<dbReference type="GO" id="GO:0008270">
    <property type="term" value="F:zinc ion binding"/>
    <property type="evidence" value="ECO:0007669"/>
    <property type="project" value="UniProtKB-KW"/>
</dbReference>
<keyword evidence="6" id="KW-0804">Transcription</keyword>
<dbReference type="OMA" id="NCEYHIK"/>
<dbReference type="SMART" id="SM00355">
    <property type="entry name" value="ZnF_C2H2"/>
    <property type="match status" value="4"/>
</dbReference>
<keyword evidence="7" id="KW-0539">Nucleus</keyword>
<keyword evidence="4" id="KW-0862">Zinc</keyword>
<dbReference type="EMBL" id="MSZS01000007">
    <property type="protein sequence ID" value="PKX91015.1"/>
    <property type="molecule type" value="Genomic_DNA"/>
</dbReference>
<dbReference type="VEuPathDB" id="FungiDB:P174DRAFT_394903"/>
<evidence type="ECO:0000256" key="3">
    <source>
        <dbReference type="ARBA" id="ARBA00022771"/>
    </source>
</evidence>
<evidence type="ECO:0000313" key="10">
    <source>
        <dbReference type="EMBL" id="PKX91015.1"/>
    </source>
</evidence>
<organism evidence="10 11">
    <name type="scientific">Aspergillus novofumigatus (strain IBT 16806)</name>
    <dbReference type="NCBI Taxonomy" id="1392255"/>
    <lineage>
        <taxon>Eukaryota</taxon>
        <taxon>Fungi</taxon>
        <taxon>Dikarya</taxon>
        <taxon>Ascomycota</taxon>
        <taxon>Pezizomycotina</taxon>
        <taxon>Eurotiomycetes</taxon>
        <taxon>Eurotiomycetidae</taxon>
        <taxon>Eurotiales</taxon>
        <taxon>Aspergillaceae</taxon>
        <taxon>Aspergillus</taxon>
        <taxon>Aspergillus subgen. Fumigati</taxon>
    </lineage>
</organism>
<gene>
    <name evidence="10" type="ORF">P174DRAFT_394903</name>
</gene>
<dbReference type="InterPro" id="IPR013087">
    <property type="entry name" value="Znf_C2H2_type"/>
</dbReference>
<evidence type="ECO:0000256" key="1">
    <source>
        <dbReference type="ARBA" id="ARBA00004123"/>
    </source>
</evidence>
<keyword evidence="2" id="KW-0479">Metal-binding</keyword>
<dbReference type="PANTHER" id="PTHR46179:SF13">
    <property type="entry name" value="C2H2-TYPE DOMAIN-CONTAINING PROTEIN"/>
    <property type="match status" value="1"/>
</dbReference>
<keyword evidence="3" id="KW-0863">Zinc-finger</keyword>
<dbReference type="AlphaFoldDB" id="A0A2I1C095"/>
<dbReference type="Proteomes" id="UP000234474">
    <property type="component" value="Unassembled WGS sequence"/>
</dbReference>
<evidence type="ECO:0000256" key="4">
    <source>
        <dbReference type="ARBA" id="ARBA00022833"/>
    </source>
</evidence>
<feature type="region of interest" description="Disordered" evidence="8">
    <location>
        <begin position="222"/>
        <end position="258"/>
    </location>
</feature>
<protein>
    <submittedName>
        <fullName evidence="10">Putative C2H2 finger domain protein</fullName>
    </submittedName>
</protein>